<dbReference type="GO" id="GO:0006048">
    <property type="term" value="P:UDP-N-acetylglucosamine biosynthetic process"/>
    <property type="evidence" value="ECO:0007669"/>
    <property type="project" value="UniProtKB-UniPathway"/>
</dbReference>
<name>A0A6A6TM77_9PLEO</name>
<dbReference type="EMBL" id="MU004302">
    <property type="protein sequence ID" value="KAF2660018.1"/>
    <property type="molecule type" value="Genomic_DNA"/>
</dbReference>
<dbReference type="OrthoDB" id="329272at2759"/>
<dbReference type="UniPathway" id="UPA00113">
    <property type="reaction ID" value="UER00529"/>
</dbReference>
<dbReference type="CDD" id="cd04301">
    <property type="entry name" value="NAT_SF"/>
    <property type="match status" value="1"/>
</dbReference>
<feature type="compositionally biased region" description="Basic and acidic residues" evidence="1">
    <location>
        <begin position="109"/>
        <end position="120"/>
    </location>
</feature>
<reference evidence="2" key="1">
    <citation type="journal article" date="2020" name="Stud. Mycol.">
        <title>101 Dothideomycetes genomes: a test case for predicting lifestyles and emergence of pathogens.</title>
        <authorList>
            <person name="Haridas S."/>
            <person name="Albert R."/>
            <person name="Binder M."/>
            <person name="Bloem J."/>
            <person name="Labutti K."/>
            <person name="Salamov A."/>
            <person name="Andreopoulos B."/>
            <person name="Baker S."/>
            <person name="Barry K."/>
            <person name="Bills G."/>
            <person name="Bluhm B."/>
            <person name="Cannon C."/>
            <person name="Castanera R."/>
            <person name="Culley D."/>
            <person name="Daum C."/>
            <person name="Ezra D."/>
            <person name="Gonzalez J."/>
            <person name="Henrissat B."/>
            <person name="Kuo A."/>
            <person name="Liang C."/>
            <person name="Lipzen A."/>
            <person name="Lutzoni F."/>
            <person name="Magnuson J."/>
            <person name="Mondo S."/>
            <person name="Nolan M."/>
            <person name="Ohm R."/>
            <person name="Pangilinan J."/>
            <person name="Park H.-J."/>
            <person name="Ramirez L."/>
            <person name="Alfaro M."/>
            <person name="Sun H."/>
            <person name="Tritt A."/>
            <person name="Yoshinaga Y."/>
            <person name="Zwiers L.-H."/>
            <person name="Turgeon B."/>
            <person name="Goodwin S."/>
            <person name="Spatafora J."/>
            <person name="Crous P."/>
            <person name="Grigoriev I."/>
        </authorList>
    </citation>
    <scope>NUCLEOTIDE SEQUENCE</scope>
    <source>
        <strain evidence="2">CBS 122681</strain>
    </source>
</reference>
<feature type="region of interest" description="Disordered" evidence="1">
    <location>
        <begin position="98"/>
        <end position="167"/>
    </location>
</feature>
<accession>A0A6A6TM77</accession>
<proteinExistence type="predicted"/>
<organism evidence="2 3">
    <name type="scientific">Lophiostoma macrostomum CBS 122681</name>
    <dbReference type="NCBI Taxonomy" id="1314788"/>
    <lineage>
        <taxon>Eukaryota</taxon>
        <taxon>Fungi</taxon>
        <taxon>Dikarya</taxon>
        <taxon>Ascomycota</taxon>
        <taxon>Pezizomycotina</taxon>
        <taxon>Dothideomycetes</taxon>
        <taxon>Pleosporomycetidae</taxon>
        <taxon>Pleosporales</taxon>
        <taxon>Lophiostomataceae</taxon>
        <taxon>Lophiostoma</taxon>
    </lineage>
</organism>
<gene>
    <name evidence="2" type="ORF">K491DRAFT_712063</name>
</gene>
<protein>
    <submittedName>
        <fullName evidence="2">Uncharacterized protein</fullName>
    </submittedName>
</protein>
<feature type="region of interest" description="Disordered" evidence="1">
    <location>
        <begin position="1"/>
        <end position="26"/>
    </location>
</feature>
<evidence type="ECO:0000313" key="3">
    <source>
        <dbReference type="Proteomes" id="UP000799324"/>
    </source>
</evidence>
<dbReference type="AlphaFoldDB" id="A0A6A6TM77"/>
<dbReference type="Gene3D" id="3.40.630.30">
    <property type="match status" value="1"/>
</dbReference>
<evidence type="ECO:0000256" key="1">
    <source>
        <dbReference type="SAM" id="MobiDB-lite"/>
    </source>
</evidence>
<dbReference type="InterPro" id="IPR016181">
    <property type="entry name" value="Acyl_CoA_acyltransferase"/>
</dbReference>
<sequence>MTTVVSGFASTSSKANGNGNGSGTEFLSMLQPAREALKDWDNTKPYDQQSTSIPQVFRDAMSVREEVYGQQGVPLEAEFDEDDARSWHWVVYASVAQTSSPPPPQALKSRPDSKAEEKRRSSASATRLPVGTIRLVPPPHPPNKYVEGDKHPDADPPENVIESSDKKHPEEPFIKLGRLAILDSYRSLGLSKLLINHALDYAAKNPDSIRPPPSPTTLEHANQMGKAIEQAATWEGLTMVHAQVSVERLWAKHGFTEELRSEDGQVEITKEDHWIEEGIEHLGMWRRLKLDPGRL</sequence>
<keyword evidence="3" id="KW-1185">Reference proteome</keyword>
<dbReference type="Proteomes" id="UP000799324">
    <property type="component" value="Unassembled WGS sequence"/>
</dbReference>
<dbReference type="SUPFAM" id="SSF55729">
    <property type="entry name" value="Acyl-CoA N-acyltransferases (Nat)"/>
    <property type="match status" value="1"/>
</dbReference>
<evidence type="ECO:0000313" key="2">
    <source>
        <dbReference type="EMBL" id="KAF2660018.1"/>
    </source>
</evidence>